<dbReference type="STRING" id="1776334.APZ16_04090"/>
<proteinExistence type="predicted"/>
<feature type="coiled-coil region" evidence="1">
    <location>
        <begin position="194"/>
        <end position="240"/>
    </location>
</feature>
<keyword evidence="2" id="KW-0472">Membrane</keyword>
<evidence type="ECO:0000313" key="3">
    <source>
        <dbReference type="EMBL" id="KUO42480.1"/>
    </source>
</evidence>
<dbReference type="Proteomes" id="UP000074294">
    <property type="component" value="Unassembled WGS sequence"/>
</dbReference>
<organism evidence="3 4">
    <name type="scientific">Hadarchaeum yellowstonense</name>
    <dbReference type="NCBI Taxonomy" id="1776334"/>
    <lineage>
        <taxon>Archaea</taxon>
        <taxon>Methanobacteriati</taxon>
        <taxon>Candidatus Hadarchaeota</taxon>
        <taxon>Candidatus Hadarchaeia</taxon>
        <taxon>Candidatus Hadarchaeales</taxon>
        <taxon>Candidatus Hadarchaeaceae</taxon>
        <taxon>Candidatus Hadarchaeum</taxon>
    </lineage>
</organism>
<reference evidence="3 4" key="1">
    <citation type="journal article" date="2016" name="Nat. Microbiol.">
        <title>Genomic inference of the metabolism of cosmopolitan subsurface Archaea, Hadesarchaea.</title>
        <authorList>
            <person name="Baker B.J."/>
            <person name="Saw J.H."/>
            <person name="Lind A.E."/>
            <person name="Lazar C.S."/>
            <person name="Hinrichs K.-U."/>
            <person name="Teske A.P."/>
            <person name="Ettema T.J."/>
        </authorList>
    </citation>
    <scope>NUCLEOTIDE SEQUENCE [LARGE SCALE GENOMIC DNA]</scope>
</reference>
<sequence>MNGNNGWTAFKNFKKKIFNFSKCKINRFGRFVKYLFYRVLSETTKGDQMSRMGKAGVAAAVVLVIMAASIGGAMATPLIADAIGAPPDSPLYGLKRLGEKMRLASDEEQMQRRWEEYSQMVNRGKGLEYVALLEEFREKVKMVAPADVEAKTGAVQWLQTQMPGIGLVELKLAQECTIRSRKYVENHPGFPEGLENIIRILQDLEQQYQNGTDESRENILAQLRLVMEQLRMMIAQLRGQLPGELGRYFDIDNLLTDTRIDLGLHIGGGFGPPIDNRRPHPENAAESFSEWLEKFNARVAEVQEKLEEVPENTPGREMAESQLQMAIQLRDDAIAENSAGNLTKALFTLRAAFARLDCAGRILEQATEWLPGLLPRLGPWANFPSRKIPAGPPMGPWGW</sequence>
<evidence type="ECO:0000313" key="4">
    <source>
        <dbReference type="Proteomes" id="UP000074294"/>
    </source>
</evidence>
<dbReference type="EMBL" id="LQMQ01000005">
    <property type="protein sequence ID" value="KUO42480.1"/>
    <property type="molecule type" value="Genomic_DNA"/>
</dbReference>
<dbReference type="AlphaFoldDB" id="A0A147K0Z2"/>
<gene>
    <name evidence="3" type="ORF">APZ16_04090</name>
</gene>
<name>A0A147K0Z2_HADYE</name>
<keyword evidence="2" id="KW-1133">Transmembrane helix</keyword>
<evidence type="ECO:0000256" key="1">
    <source>
        <dbReference type="SAM" id="Coils"/>
    </source>
</evidence>
<keyword evidence="2" id="KW-0812">Transmembrane</keyword>
<accession>A0A147K0Z2</accession>
<comment type="caution">
    <text evidence="3">The sequence shown here is derived from an EMBL/GenBank/DDBJ whole genome shotgun (WGS) entry which is preliminary data.</text>
</comment>
<feature type="transmembrane region" description="Helical" evidence="2">
    <location>
        <begin position="55"/>
        <end position="80"/>
    </location>
</feature>
<evidence type="ECO:0000256" key="2">
    <source>
        <dbReference type="SAM" id="Phobius"/>
    </source>
</evidence>
<protein>
    <recommendedName>
        <fullName evidence="5">DUF5667 domain-containing protein</fullName>
    </recommendedName>
</protein>
<evidence type="ECO:0008006" key="5">
    <source>
        <dbReference type="Google" id="ProtNLM"/>
    </source>
</evidence>
<keyword evidence="1" id="KW-0175">Coiled coil</keyword>